<dbReference type="EMBL" id="JABUMX010000002">
    <property type="protein sequence ID" value="NTS31243.1"/>
    <property type="molecule type" value="Genomic_DNA"/>
</dbReference>
<dbReference type="AlphaFoldDB" id="A0A849VTQ3"/>
<dbReference type="Proteomes" id="UP000550508">
    <property type="component" value="Unassembled WGS sequence"/>
</dbReference>
<reference evidence="1 2" key="1">
    <citation type="submission" date="2020-05" db="EMBL/GenBank/DDBJ databases">
        <authorList>
            <person name="Kim M.K."/>
        </authorList>
    </citation>
    <scope>NUCLEOTIDE SEQUENCE [LARGE SCALE GENOMIC DNA]</scope>
    <source>
        <strain evidence="1 2">BT25</strain>
    </source>
</reference>
<sequence length="295" mass="33907">MEFYVGSSQSFDAALWKVREDENRVYMAYPNPDHLGFDIPRGSDIGQLLEEKNPEFAIRKSRVEASRYFPRMTRPTIPYSTLSRGGYPGFEKEKFEIASSMIQMDALYSHFLEICRVVQPTEDNKDVFGHEIRNLFILACTEFEAQCKGVLKANGANPKSKNANFNLTDYQSLVDAMQLDGYGVTLTAFPWWGEIEPLRTWKAKKTLEWYQNYNKVKHDREEKFKLATLQSAILAVSACAIMLDAQYLESAWGQFASPSLRRAFSFHRPTWDIADRYILPTVNDGVPMTPTPYPF</sequence>
<gene>
    <name evidence="1" type="ORF">HQ945_08245</name>
</gene>
<evidence type="ECO:0000313" key="1">
    <source>
        <dbReference type="EMBL" id="NTS31243.1"/>
    </source>
</evidence>
<name>A0A849VTQ3_9HYPH</name>
<accession>A0A849VTQ3</accession>
<keyword evidence="2" id="KW-1185">Reference proteome</keyword>
<evidence type="ECO:0000313" key="2">
    <source>
        <dbReference type="Proteomes" id="UP000550508"/>
    </source>
</evidence>
<dbReference type="RefSeq" id="WP_174207901.1">
    <property type="nucleotide sequence ID" value="NZ_JABUMX010000002.1"/>
</dbReference>
<comment type="caution">
    <text evidence="1">The sequence shown here is derived from an EMBL/GenBank/DDBJ whole genome shotgun (WGS) entry which is preliminary data.</text>
</comment>
<protein>
    <submittedName>
        <fullName evidence="1">Uncharacterized protein</fullName>
    </submittedName>
</protein>
<proteinExistence type="predicted"/>
<organism evidence="1 2">
    <name type="scientific">Phyllobacterium pellucidum</name>
    <dbReference type="NCBI Taxonomy" id="2740464"/>
    <lineage>
        <taxon>Bacteria</taxon>
        <taxon>Pseudomonadati</taxon>
        <taxon>Pseudomonadota</taxon>
        <taxon>Alphaproteobacteria</taxon>
        <taxon>Hyphomicrobiales</taxon>
        <taxon>Phyllobacteriaceae</taxon>
        <taxon>Phyllobacterium</taxon>
    </lineage>
</organism>